<feature type="domain" description="AP2/ERF" evidence="7">
    <location>
        <begin position="195"/>
        <end position="253"/>
    </location>
</feature>
<dbReference type="PROSITE" id="PS51032">
    <property type="entry name" value="AP2_ERF"/>
    <property type="match status" value="2"/>
</dbReference>
<dbReference type="PANTHER" id="PTHR32467:SF90">
    <property type="entry name" value="AP2-LIKE ETHYLENE-RESPONSIVE TRANSCRIPTION FACTOR AIL1"/>
    <property type="match status" value="1"/>
</dbReference>
<dbReference type="InterPro" id="IPR001471">
    <property type="entry name" value="AP2/ERF_dom"/>
</dbReference>
<evidence type="ECO:0000256" key="3">
    <source>
        <dbReference type="ARBA" id="ARBA00023125"/>
    </source>
</evidence>
<evidence type="ECO:0000313" key="9">
    <source>
        <dbReference type="Proteomes" id="UP000316726"/>
    </source>
</evidence>
<evidence type="ECO:0000256" key="2">
    <source>
        <dbReference type="ARBA" id="ARBA00023015"/>
    </source>
</evidence>
<feature type="region of interest" description="Disordered" evidence="6">
    <location>
        <begin position="579"/>
        <end position="598"/>
    </location>
</feature>
<evidence type="ECO:0000259" key="7">
    <source>
        <dbReference type="PROSITE" id="PS51032"/>
    </source>
</evidence>
<dbReference type="EMBL" id="CP031039">
    <property type="protein sequence ID" value="QDZ21664.1"/>
    <property type="molecule type" value="Genomic_DNA"/>
</dbReference>
<keyword evidence="2" id="KW-0805">Transcription regulation</keyword>
<dbReference type="STRING" id="1764295.A0A5B8MNS9"/>
<keyword evidence="5" id="KW-0539">Nucleus</keyword>
<evidence type="ECO:0000313" key="8">
    <source>
        <dbReference type="EMBL" id="QDZ21664.1"/>
    </source>
</evidence>
<proteinExistence type="predicted"/>
<evidence type="ECO:0000256" key="5">
    <source>
        <dbReference type="ARBA" id="ARBA00023242"/>
    </source>
</evidence>
<dbReference type="Gene3D" id="3.30.730.10">
    <property type="entry name" value="AP2/ERF domain"/>
    <property type="match status" value="2"/>
</dbReference>
<dbReference type="SMART" id="SM00380">
    <property type="entry name" value="AP2"/>
    <property type="match status" value="2"/>
</dbReference>
<feature type="compositionally biased region" description="Basic and acidic residues" evidence="6">
    <location>
        <begin position="303"/>
        <end position="317"/>
    </location>
</feature>
<dbReference type="Pfam" id="PF00847">
    <property type="entry name" value="AP2"/>
    <property type="match status" value="2"/>
</dbReference>
<dbReference type="OrthoDB" id="551818at2759"/>
<gene>
    <name evidence="8" type="ORF">A3770_06p41820</name>
</gene>
<keyword evidence="9" id="KW-1185">Reference proteome</keyword>
<feature type="domain" description="AP2/ERF" evidence="7">
    <location>
        <begin position="103"/>
        <end position="159"/>
    </location>
</feature>
<sequence length="645" mass="69497">MAAHSSDSASRGRSSSSSSGKLEEGGFGVVVTPAATVLTRKTSVENGTTGTKKPTSTPSPKAKTQQASNKIPSAGPPPPPLPSHAKSGKATKQQAKGCKGTSMYKGVAQHRVTRRWESHVWENKKQIYLGSFATEEQAARAYDKAAIFLGKAEDSLNFPFSDYAKEAEAIRKMTKEKLLAQLRRGSNGFSRGKTKFRGVSYRTHTGRWEARISGVVEGKYTYLGTFDTPEEAAVAYDKTAIALKGKYAVTNYDIQNYEAELGHLTELTPESLGKDSVATRIAIQANKQAYYKGAVVKGRKPGRVSEHAKAKTERKEGGVGAGAVQSRKLTRQATFCVQAEGNAAASLVKKRPTKRDRSINSDLRVQEAYAPIAKVVGHGGAVRPGGSYASGNGEWPLADPYHSYLFNPGQCSMYSDQTGGQIEFEEGPYSQPSGQTVNPAGLPSEYPYDSSILPGMVKTEPELDVPITAFRSSFEVHEEDGKGEFQGLPVDFMQATLHGDHSGLDPMKSSMLLFPPEDDGAGVKAQDQSHEQDSIFSGSWKPFSKVNSTDSHLGAHHGGGDYTGKSEFDIYFEKVLDQSDNKGGDDAVGNNKSRSSSHHEITENLSAFLENISLTDIPEIEEGDDEALASDGKAFLDPAAIEFLT</sequence>
<dbReference type="GO" id="GO:0005634">
    <property type="term" value="C:nucleus"/>
    <property type="evidence" value="ECO:0007669"/>
    <property type="project" value="UniProtKB-SubCell"/>
</dbReference>
<dbReference type="InterPro" id="IPR036955">
    <property type="entry name" value="AP2/ERF_dom_sf"/>
</dbReference>
<feature type="region of interest" description="Disordered" evidence="6">
    <location>
        <begin position="1"/>
        <end position="101"/>
    </location>
</feature>
<dbReference type="PANTHER" id="PTHR32467">
    <property type="entry name" value="AP2-LIKE ETHYLENE-RESPONSIVE TRANSCRIPTION FACTOR"/>
    <property type="match status" value="1"/>
</dbReference>
<dbReference type="Proteomes" id="UP000316726">
    <property type="component" value="Chromosome 6"/>
</dbReference>
<dbReference type="GO" id="GO:0003677">
    <property type="term" value="F:DNA binding"/>
    <property type="evidence" value="ECO:0007669"/>
    <property type="project" value="UniProtKB-KW"/>
</dbReference>
<organism evidence="8 9">
    <name type="scientific">Chloropicon primus</name>
    <dbReference type="NCBI Taxonomy" id="1764295"/>
    <lineage>
        <taxon>Eukaryota</taxon>
        <taxon>Viridiplantae</taxon>
        <taxon>Chlorophyta</taxon>
        <taxon>Chloropicophyceae</taxon>
        <taxon>Chloropicales</taxon>
        <taxon>Chloropicaceae</taxon>
        <taxon>Chloropicon</taxon>
    </lineage>
</organism>
<dbReference type="AlphaFoldDB" id="A0A5B8MNS9"/>
<comment type="subcellular location">
    <subcellularLocation>
        <location evidence="1">Nucleus</location>
    </subcellularLocation>
</comment>
<feature type="compositionally biased region" description="Low complexity" evidence="6">
    <location>
        <begin position="47"/>
        <end position="64"/>
    </location>
</feature>
<dbReference type="InterPro" id="IPR016177">
    <property type="entry name" value="DNA-bd_dom_sf"/>
</dbReference>
<feature type="region of interest" description="Disordered" evidence="6">
    <location>
        <begin position="301"/>
        <end position="323"/>
    </location>
</feature>
<dbReference type="CDD" id="cd00018">
    <property type="entry name" value="AP2"/>
    <property type="match status" value="2"/>
</dbReference>
<keyword evidence="4" id="KW-0804">Transcription</keyword>
<protein>
    <submittedName>
        <fullName evidence="8">AP2-like ethylene-responsive transcription factor</fullName>
    </submittedName>
</protein>
<reference evidence="8 9" key="1">
    <citation type="submission" date="2018-07" db="EMBL/GenBank/DDBJ databases">
        <title>The complete nuclear genome of the prasinophyte Chloropicon primus (CCMP1205).</title>
        <authorList>
            <person name="Pombert J.-F."/>
            <person name="Otis C."/>
            <person name="Turmel M."/>
            <person name="Lemieux C."/>
        </authorList>
    </citation>
    <scope>NUCLEOTIDE SEQUENCE [LARGE SCALE GENOMIC DNA]</scope>
    <source>
        <strain evidence="8 9">CCMP1205</strain>
    </source>
</reference>
<dbReference type="GO" id="GO:0003700">
    <property type="term" value="F:DNA-binding transcription factor activity"/>
    <property type="evidence" value="ECO:0007669"/>
    <property type="project" value="InterPro"/>
</dbReference>
<evidence type="ECO:0000256" key="1">
    <source>
        <dbReference type="ARBA" id="ARBA00004123"/>
    </source>
</evidence>
<evidence type="ECO:0000256" key="4">
    <source>
        <dbReference type="ARBA" id="ARBA00023163"/>
    </source>
</evidence>
<dbReference type="SUPFAM" id="SSF54171">
    <property type="entry name" value="DNA-binding domain"/>
    <property type="match status" value="2"/>
</dbReference>
<evidence type="ECO:0000256" key="6">
    <source>
        <dbReference type="SAM" id="MobiDB-lite"/>
    </source>
</evidence>
<name>A0A5B8MNS9_9CHLO</name>
<keyword evidence="3" id="KW-0238">DNA-binding</keyword>
<feature type="compositionally biased region" description="Low complexity" evidence="6">
    <location>
        <begin position="1"/>
        <end position="20"/>
    </location>
</feature>
<feature type="region of interest" description="Disordered" evidence="6">
    <location>
        <begin position="424"/>
        <end position="445"/>
    </location>
</feature>
<accession>A0A5B8MNS9</accession>